<accession>A0A558C1X5</accession>
<organism evidence="1 2">
    <name type="scientific">Hymenobacter setariae</name>
    <dbReference type="NCBI Taxonomy" id="2594794"/>
    <lineage>
        <taxon>Bacteria</taxon>
        <taxon>Pseudomonadati</taxon>
        <taxon>Bacteroidota</taxon>
        <taxon>Cytophagia</taxon>
        <taxon>Cytophagales</taxon>
        <taxon>Hymenobacteraceae</taxon>
        <taxon>Hymenobacter</taxon>
    </lineage>
</organism>
<comment type="caution">
    <text evidence="1">The sequence shown here is derived from an EMBL/GenBank/DDBJ whole genome shotgun (WGS) entry which is preliminary data.</text>
</comment>
<dbReference type="Proteomes" id="UP000317624">
    <property type="component" value="Unassembled WGS sequence"/>
</dbReference>
<dbReference type="GO" id="GO:0016740">
    <property type="term" value="F:transferase activity"/>
    <property type="evidence" value="ECO:0007669"/>
    <property type="project" value="UniProtKB-KW"/>
</dbReference>
<name>A0A558C1X5_9BACT</name>
<dbReference type="PANTHER" id="PTHR43685">
    <property type="entry name" value="GLYCOSYLTRANSFERASE"/>
    <property type="match status" value="1"/>
</dbReference>
<keyword evidence="2" id="KW-1185">Reference proteome</keyword>
<evidence type="ECO:0000313" key="2">
    <source>
        <dbReference type="Proteomes" id="UP000317624"/>
    </source>
</evidence>
<dbReference type="SUPFAM" id="SSF53448">
    <property type="entry name" value="Nucleotide-diphospho-sugar transferases"/>
    <property type="match status" value="1"/>
</dbReference>
<proteinExistence type="predicted"/>
<dbReference type="InterPro" id="IPR029044">
    <property type="entry name" value="Nucleotide-diphossugar_trans"/>
</dbReference>
<dbReference type="AlphaFoldDB" id="A0A558C1X5"/>
<dbReference type="Gene3D" id="3.90.550.10">
    <property type="entry name" value="Spore Coat Polysaccharide Biosynthesis Protein SpsA, Chain A"/>
    <property type="match status" value="1"/>
</dbReference>
<dbReference type="InterPro" id="IPR050834">
    <property type="entry name" value="Glycosyltransf_2"/>
</dbReference>
<sequence length="425" mass="48009">MPSSTPPYTITHVKLDSTPTMPQLAPPGLGNYVVFWWKEIALGQVFFESTQLITESVYYDAFAAAIAPAVQQYASRHEARQAPWQAWLAARDMDHLGQWLDSILSTSLPLSIPSQVAISVIICTRNRAPQLRRCLQQLRALACVPAEVVVVDNAPTDTSTRDVCQEFAEVVYVKEPRAGLDFARNSGVAATRYPLIAFVDDDVVVHPWLMYRVWETFQDPTVAAMTGLVIALELQAEAQILFERHWSFNRGYVATRYDLAYVQAAVNQAPAVWEIGAGANMAFRKSVFEEVGYFDELLGAGAAGCSDDSEMWYRILLSGHAIQYNPEAIVYHEHRKDLASLKSQLFYYMRGHVVAVLLQQAQQPQTGYAHYLYTKLASYYIELVQNNFPYYRGRARTVWVEIKGAVSGVAFYYRHRKRSHTSLRS</sequence>
<dbReference type="RefSeq" id="WP_144843350.1">
    <property type="nucleotide sequence ID" value="NZ_VMRJ01000001.1"/>
</dbReference>
<evidence type="ECO:0000313" key="1">
    <source>
        <dbReference type="EMBL" id="TVT42810.1"/>
    </source>
</evidence>
<dbReference type="EMBL" id="VMRJ01000001">
    <property type="protein sequence ID" value="TVT42810.1"/>
    <property type="molecule type" value="Genomic_DNA"/>
</dbReference>
<dbReference type="PANTHER" id="PTHR43685:SF2">
    <property type="entry name" value="GLYCOSYLTRANSFERASE 2-LIKE DOMAIN-CONTAINING PROTEIN"/>
    <property type="match status" value="1"/>
</dbReference>
<reference evidence="1 2" key="1">
    <citation type="submission" date="2019-07" db="EMBL/GenBank/DDBJ databases">
        <title>Hymenobacter sp. straun FUR1 Genome sequencing and assembly.</title>
        <authorList>
            <person name="Chhetri G."/>
        </authorList>
    </citation>
    <scope>NUCLEOTIDE SEQUENCE [LARGE SCALE GENOMIC DNA]</scope>
    <source>
        <strain evidence="1 2">Fur1</strain>
    </source>
</reference>
<dbReference type="Pfam" id="PF13641">
    <property type="entry name" value="Glyco_tranf_2_3"/>
    <property type="match status" value="1"/>
</dbReference>
<dbReference type="OrthoDB" id="3180470at2"/>
<protein>
    <submittedName>
        <fullName evidence="1">Glycosyltransferase</fullName>
    </submittedName>
</protein>
<gene>
    <name evidence="1" type="ORF">FNT36_01585</name>
</gene>
<keyword evidence="1" id="KW-0808">Transferase</keyword>